<dbReference type="RefSeq" id="WP_130022963.1">
    <property type="nucleotide sequence ID" value="NZ_SEWF01000035.1"/>
</dbReference>
<gene>
    <name evidence="2" type="ORF">EWM59_19675</name>
</gene>
<feature type="signal peptide" evidence="1">
    <location>
        <begin position="1"/>
        <end position="19"/>
    </location>
</feature>
<feature type="chain" id="PRO_5020506081" description="Auto-transporter adhesin head GIN domain-containing protein" evidence="1">
    <location>
        <begin position="20"/>
        <end position="305"/>
    </location>
</feature>
<organism evidence="2 3">
    <name type="scientific">Emticicia agri</name>
    <dbReference type="NCBI Taxonomy" id="2492393"/>
    <lineage>
        <taxon>Bacteria</taxon>
        <taxon>Pseudomonadati</taxon>
        <taxon>Bacteroidota</taxon>
        <taxon>Cytophagia</taxon>
        <taxon>Cytophagales</taxon>
        <taxon>Leadbetterellaceae</taxon>
        <taxon>Emticicia</taxon>
    </lineage>
</organism>
<dbReference type="Proteomes" id="UP000293162">
    <property type="component" value="Unassembled WGS sequence"/>
</dbReference>
<evidence type="ECO:0008006" key="4">
    <source>
        <dbReference type="Google" id="ProtNLM"/>
    </source>
</evidence>
<comment type="caution">
    <text evidence="2">The sequence shown here is derived from an EMBL/GenBank/DDBJ whole genome shotgun (WGS) entry which is preliminary data.</text>
</comment>
<name>A0A4Q5LVZ9_9BACT</name>
<protein>
    <recommendedName>
        <fullName evidence="4">Auto-transporter adhesin head GIN domain-containing protein</fullName>
    </recommendedName>
</protein>
<keyword evidence="1" id="KW-0732">Signal</keyword>
<sequence length="305" mass="33082">MKLKLFILSIVFFSQKLSAQFTVIQPEAFRLASNNISTHCPDSYIGRIFYDINDNTVKYCIGNLDSKATIPIWEGEADIYYMGKVGISQNIPSYELDILGKANINTLSIDGKVGINTETPVEKLELVNRDMVIRSSADTKSWVLATIFGSNRFEFREQGAGGRMIIKNNGNIDIGTISVTTDKLRVDGNVSYAGSLSVQGKGTLANTSSAQLKMITITSPATSANFYIDGNTCKTLGFSFGNNSIFTQPPVVVIGQKNTGSSNVEKIVLSVETITNTGGYIRFCNITSGEISIPNVSFSLMAIGQ</sequence>
<evidence type="ECO:0000313" key="3">
    <source>
        <dbReference type="Proteomes" id="UP000293162"/>
    </source>
</evidence>
<reference evidence="2 3" key="1">
    <citation type="submission" date="2019-02" db="EMBL/GenBank/DDBJ databases">
        <title>Bacterial novel species Emticicia sp. 17J42-9 isolated from soil.</title>
        <authorList>
            <person name="Jung H.-Y."/>
        </authorList>
    </citation>
    <scope>NUCLEOTIDE SEQUENCE [LARGE SCALE GENOMIC DNA]</scope>
    <source>
        <strain evidence="2 3">17J42-9</strain>
    </source>
</reference>
<accession>A0A4Q5LVZ9</accession>
<evidence type="ECO:0000313" key="2">
    <source>
        <dbReference type="EMBL" id="RYU93862.1"/>
    </source>
</evidence>
<evidence type="ECO:0000256" key="1">
    <source>
        <dbReference type="SAM" id="SignalP"/>
    </source>
</evidence>
<proteinExistence type="predicted"/>
<dbReference type="EMBL" id="SEWF01000035">
    <property type="protein sequence ID" value="RYU93862.1"/>
    <property type="molecule type" value="Genomic_DNA"/>
</dbReference>
<dbReference type="AlphaFoldDB" id="A0A4Q5LVZ9"/>
<dbReference type="OrthoDB" id="931345at2"/>
<keyword evidence="3" id="KW-1185">Reference proteome</keyword>